<dbReference type="Pfam" id="PF25917">
    <property type="entry name" value="BSH_RND"/>
    <property type="match status" value="1"/>
</dbReference>
<sequence>MHLLRLSIIALSASPALASPLPTLLLGNLQQQASYQSQGVVQAQRSAQLAVPVSGRITQLSARAGDTVKAGAVLARVDGEAAQQSASASQAQIAAAQAQLEQARREFARSQKLAAQNFISASALDSAQAQLKTAEAQARAQIAAARAAGAQAGLYQLNAPFTGTIARVNGDLGALAMPGQAIVELYDGSALRVEVQLPASVYANVNQQTPPTLNWRGQALKVGRIEWFPATDANSQTRTVRVNLQAGSAVPVGEMVQAGFTLRGSDSQLRVPAGAVSRQREFDAVYTVDGSGRPSLRYVRLGSIENGTFPVLAGLRAGERIAANAEQAAAQTRTPGAR</sequence>
<evidence type="ECO:0000313" key="7">
    <source>
        <dbReference type="Proteomes" id="UP001219956"/>
    </source>
</evidence>
<dbReference type="PANTHER" id="PTHR30469:SF15">
    <property type="entry name" value="HLYD FAMILY OF SECRETION PROTEINS"/>
    <property type="match status" value="1"/>
</dbReference>
<dbReference type="PANTHER" id="PTHR30469">
    <property type="entry name" value="MULTIDRUG RESISTANCE PROTEIN MDTA"/>
    <property type="match status" value="1"/>
</dbReference>
<dbReference type="Gene3D" id="2.40.30.170">
    <property type="match status" value="1"/>
</dbReference>
<feature type="chain" id="PRO_5047373111" evidence="3">
    <location>
        <begin position="19"/>
        <end position="338"/>
    </location>
</feature>
<proteinExistence type="inferred from homology"/>
<comment type="caution">
    <text evidence="6">The sequence shown here is derived from an EMBL/GenBank/DDBJ whole genome shotgun (WGS) entry which is preliminary data.</text>
</comment>
<gene>
    <name evidence="6" type="ORF">PQU95_02255</name>
</gene>
<feature type="domain" description="Multidrug resistance protein MdtA-like alpha-helical hairpin" evidence="4">
    <location>
        <begin position="89"/>
        <end position="148"/>
    </location>
</feature>
<evidence type="ECO:0000313" key="6">
    <source>
        <dbReference type="EMBL" id="MDC7716046.1"/>
    </source>
</evidence>
<feature type="coiled-coil region" evidence="2">
    <location>
        <begin position="86"/>
        <end position="144"/>
    </location>
</feature>
<dbReference type="Gene3D" id="2.40.420.20">
    <property type="match status" value="1"/>
</dbReference>
<feature type="signal peptide" evidence="3">
    <location>
        <begin position="1"/>
        <end position="18"/>
    </location>
</feature>
<keyword evidence="7" id="KW-1185">Reference proteome</keyword>
<evidence type="ECO:0000259" key="5">
    <source>
        <dbReference type="Pfam" id="PF25917"/>
    </source>
</evidence>
<keyword evidence="2" id="KW-0175">Coiled coil</keyword>
<evidence type="ECO:0000259" key="4">
    <source>
        <dbReference type="Pfam" id="PF25876"/>
    </source>
</evidence>
<protein>
    <submittedName>
        <fullName evidence="6">Efflux RND transporter periplasmic adaptor subunit</fullName>
    </submittedName>
</protein>
<name>A0ABT5IV23_9NEIS</name>
<dbReference type="Pfam" id="PF25876">
    <property type="entry name" value="HH_MFP_RND"/>
    <property type="match status" value="1"/>
</dbReference>
<dbReference type="Gene3D" id="1.10.287.470">
    <property type="entry name" value="Helix hairpin bin"/>
    <property type="match status" value="1"/>
</dbReference>
<accession>A0ABT5IV23</accession>
<dbReference type="RefSeq" id="WP_272750490.1">
    <property type="nucleotide sequence ID" value="NZ_JAQQLF010000002.1"/>
</dbReference>
<reference evidence="6 7" key="1">
    <citation type="submission" date="2023-01" db="EMBL/GenBank/DDBJ databases">
        <title>Novel species of the genus Vogesella isolated from rivers.</title>
        <authorList>
            <person name="Lu H."/>
        </authorList>
    </citation>
    <scope>NUCLEOTIDE SEQUENCE [LARGE SCALE GENOMIC DNA]</scope>
    <source>
        <strain evidence="6 7">DC21W</strain>
    </source>
</reference>
<evidence type="ECO:0000256" key="1">
    <source>
        <dbReference type="ARBA" id="ARBA00009477"/>
    </source>
</evidence>
<dbReference type="InterPro" id="IPR006143">
    <property type="entry name" value="RND_pump_MFP"/>
</dbReference>
<evidence type="ECO:0000256" key="3">
    <source>
        <dbReference type="SAM" id="SignalP"/>
    </source>
</evidence>
<feature type="domain" description="Multidrug resistance protein MdtA-like barrel-sandwich hybrid" evidence="5">
    <location>
        <begin position="47"/>
        <end position="181"/>
    </location>
</feature>
<evidence type="ECO:0000256" key="2">
    <source>
        <dbReference type="SAM" id="Coils"/>
    </source>
</evidence>
<comment type="similarity">
    <text evidence="1">Belongs to the membrane fusion protein (MFP) (TC 8.A.1) family.</text>
</comment>
<dbReference type="SUPFAM" id="SSF111369">
    <property type="entry name" value="HlyD-like secretion proteins"/>
    <property type="match status" value="1"/>
</dbReference>
<dbReference type="EMBL" id="JAQQLF010000002">
    <property type="protein sequence ID" value="MDC7716046.1"/>
    <property type="molecule type" value="Genomic_DNA"/>
</dbReference>
<dbReference type="Proteomes" id="UP001219956">
    <property type="component" value="Unassembled WGS sequence"/>
</dbReference>
<organism evidence="6 7">
    <name type="scientific">Vogesella aquatica</name>
    <dbReference type="NCBI Taxonomy" id="2984206"/>
    <lineage>
        <taxon>Bacteria</taxon>
        <taxon>Pseudomonadati</taxon>
        <taxon>Pseudomonadota</taxon>
        <taxon>Betaproteobacteria</taxon>
        <taxon>Neisseriales</taxon>
        <taxon>Chromobacteriaceae</taxon>
        <taxon>Vogesella</taxon>
    </lineage>
</organism>
<dbReference type="Gene3D" id="2.40.50.100">
    <property type="match status" value="1"/>
</dbReference>
<dbReference type="InterPro" id="IPR058625">
    <property type="entry name" value="MdtA-like_BSH"/>
</dbReference>
<dbReference type="NCBIfam" id="TIGR01730">
    <property type="entry name" value="RND_mfp"/>
    <property type="match status" value="1"/>
</dbReference>
<keyword evidence="3" id="KW-0732">Signal</keyword>
<dbReference type="InterPro" id="IPR058624">
    <property type="entry name" value="MdtA-like_HH"/>
</dbReference>